<dbReference type="Proteomes" id="UP000240974">
    <property type="component" value="Unassembled WGS sequence"/>
</dbReference>
<name>A0A2T3FST6_9FIRM</name>
<keyword evidence="2" id="KW-1185">Reference proteome</keyword>
<dbReference type="EMBL" id="PYLQ01000020">
    <property type="protein sequence ID" value="PST38319.1"/>
    <property type="molecule type" value="Genomic_DNA"/>
</dbReference>
<dbReference type="RefSeq" id="WP_107030411.1">
    <property type="nucleotide sequence ID" value="NZ_AP031432.1"/>
</dbReference>
<reference evidence="1 2" key="1">
    <citation type="journal article" date="2019" name="Int. J. Syst. Evol. Microbiol.">
        <title>Faecalibacillus intestinalis gen. nov., sp. nov. and Faecalibacillus faecis sp. nov., isolated from human faeces.</title>
        <authorList>
            <person name="Seo B."/>
            <person name="Jeon K."/>
            <person name="Baek I."/>
            <person name="Lee Y.M."/>
            <person name="Baek K."/>
            <person name="Ko G."/>
        </authorList>
    </citation>
    <scope>NUCLEOTIDE SEQUENCE [LARGE SCALE GENOMIC DNA]</scope>
    <source>
        <strain evidence="1 2">SNUG30099</strain>
    </source>
</reference>
<evidence type="ECO:0000313" key="1">
    <source>
        <dbReference type="EMBL" id="PST38319.1"/>
    </source>
</evidence>
<proteinExistence type="predicted"/>
<comment type="caution">
    <text evidence="1">The sequence shown here is derived from an EMBL/GenBank/DDBJ whole genome shotgun (WGS) entry which is preliminary data.</text>
</comment>
<dbReference type="PROSITE" id="PS51257">
    <property type="entry name" value="PROKAR_LIPOPROTEIN"/>
    <property type="match status" value="1"/>
</dbReference>
<organism evidence="1 2">
    <name type="scientific">Faecalibacillus intestinalis</name>
    <dbReference type="NCBI Taxonomy" id="1982626"/>
    <lineage>
        <taxon>Bacteria</taxon>
        <taxon>Bacillati</taxon>
        <taxon>Bacillota</taxon>
        <taxon>Erysipelotrichia</taxon>
        <taxon>Erysipelotrichales</taxon>
        <taxon>Coprobacillaceae</taxon>
        <taxon>Faecalibacillus</taxon>
    </lineage>
</organism>
<protein>
    <recommendedName>
        <fullName evidence="3">Lipoprotein</fullName>
    </recommendedName>
</protein>
<evidence type="ECO:0000313" key="2">
    <source>
        <dbReference type="Proteomes" id="UP000240974"/>
    </source>
</evidence>
<sequence>MKKIIILFTVLLLTGCGVGTTRNSKNNSQHHNIYMNTDSKCAGIKRVSKKYKETNPKDMLEKVDYCFIGKIKNFKDVEIYENGKIKTLMSISIESTIKGDVTGDIEIYRDGGRSGINEYVNYPKDTCLDKNKLKSIPDKMKESCYIEVVPDAYFQAKEGEEYMFFVKNKKQMEIYNDAYGMLKVLDDKNLENVYTNKKYKISEIS</sequence>
<accession>A0A2T3FST6</accession>
<dbReference type="AlphaFoldDB" id="A0A2T3FST6"/>
<gene>
    <name evidence="1" type="ORF">C7U54_11615</name>
</gene>
<evidence type="ECO:0008006" key="3">
    <source>
        <dbReference type="Google" id="ProtNLM"/>
    </source>
</evidence>